<dbReference type="Pfam" id="PF24708">
    <property type="entry name" value="Lip_C"/>
    <property type="match status" value="1"/>
</dbReference>
<dbReference type="Pfam" id="PF04650">
    <property type="entry name" value="YSIRK_signal"/>
    <property type="match status" value="1"/>
</dbReference>
<feature type="compositionally biased region" description="Basic and acidic residues" evidence="10">
    <location>
        <begin position="292"/>
        <end position="309"/>
    </location>
</feature>
<feature type="compositionally biased region" description="Polar residues" evidence="10">
    <location>
        <begin position="382"/>
        <end position="391"/>
    </location>
</feature>
<evidence type="ECO:0000256" key="9">
    <source>
        <dbReference type="ARBA" id="ARBA00023098"/>
    </source>
</evidence>
<dbReference type="EMBL" id="JAOPKZ010000018">
    <property type="protein sequence ID" value="MCU5747010.1"/>
    <property type="molecule type" value="Genomic_DNA"/>
</dbReference>
<feature type="compositionally biased region" description="Polar residues" evidence="10">
    <location>
        <begin position="37"/>
        <end position="74"/>
    </location>
</feature>
<comment type="catalytic activity">
    <reaction evidence="1">
        <text>a triacylglycerol + H2O = a diacylglycerol + a fatty acid + H(+)</text>
        <dbReference type="Rhea" id="RHEA:12044"/>
        <dbReference type="ChEBI" id="CHEBI:15377"/>
        <dbReference type="ChEBI" id="CHEBI:15378"/>
        <dbReference type="ChEBI" id="CHEBI:17855"/>
        <dbReference type="ChEBI" id="CHEBI:18035"/>
        <dbReference type="ChEBI" id="CHEBI:28868"/>
        <dbReference type="EC" id="3.1.1.3"/>
    </reaction>
</comment>
<evidence type="ECO:0000256" key="7">
    <source>
        <dbReference type="ARBA" id="ARBA00022801"/>
    </source>
</evidence>
<dbReference type="InterPro" id="IPR056304">
    <property type="entry name" value="Lip-like_C"/>
</dbReference>
<feature type="chain" id="PRO_5045249020" description="triacylglycerol lipase" evidence="11">
    <location>
        <begin position="35"/>
        <end position="792"/>
    </location>
</feature>
<feature type="compositionally biased region" description="Basic and acidic residues" evidence="10">
    <location>
        <begin position="358"/>
        <end position="377"/>
    </location>
</feature>
<keyword evidence="8" id="KW-0442">Lipid degradation</keyword>
<evidence type="ECO:0000259" key="13">
    <source>
        <dbReference type="Pfam" id="PF24708"/>
    </source>
</evidence>
<dbReference type="Gene3D" id="3.40.50.1820">
    <property type="entry name" value="alpha/beta hydrolase"/>
    <property type="match status" value="1"/>
</dbReference>
<dbReference type="PANTHER" id="PTHR34043:SF3">
    <property type="entry name" value="ALPHA_BETA-HYDROLASES SUPERFAMILY PROTEIN"/>
    <property type="match status" value="1"/>
</dbReference>
<evidence type="ECO:0000313" key="14">
    <source>
        <dbReference type="EMBL" id="MCU5747010.1"/>
    </source>
</evidence>
<evidence type="ECO:0000256" key="8">
    <source>
        <dbReference type="ARBA" id="ARBA00022963"/>
    </source>
</evidence>
<evidence type="ECO:0000256" key="1">
    <source>
        <dbReference type="ARBA" id="ARBA00001024"/>
    </source>
</evidence>
<accession>A0ABT2QSR2</accession>
<feature type="compositionally biased region" description="Low complexity" evidence="10">
    <location>
        <begin position="135"/>
        <end position="149"/>
    </location>
</feature>
<comment type="similarity">
    <text evidence="3">Belongs to the AB hydrolase superfamily. Lipase family.</text>
</comment>
<keyword evidence="15" id="KW-1185">Reference proteome</keyword>
<dbReference type="SUPFAM" id="SSF53474">
    <property type="entry name" value="alpha/beta-Hydrolases"/>
    <property type="match status" value="1"/>
</dbReference>
<dbReference type="RefSeq" id="WP_262856716.1">
    <property type="nucleotide sequence ID" value="NZ_JAOPKZ010000018.1"/>
</dbReference>
<feature type="compositionally biased region" description="Polar residues" evidence="10">
    <location>
        <begin position="281"/>
        <end position="290"/>
    </location>
</feature>
<gene>
    <name evidence="14" type="ORF">N9R04_10030</name>
</gene>
<evidence type="ECO:0000256" key="11">
    <source>
        <dbReference type="SAM" id="SignalP"/>
    </source>
</evidence>
<reference evidence="14 15" key="1">
    <citation type="journal article" date="2023" name="Int. J. Syst. Evol. Microbiol.">
        <title>Streptococcus sciuri sp. nov., Staphylococcus marylandisciuri sp. nov. and Staphylococcus americanisciuri sp. nov., isolated from faeces of eastern grey squirrel (Sciurus carolinensis).</title>
        <authorList>
            <person name="Volokhov D.V."/>
            <person name="Zagorodnyaya T.A."/>
            <person name="Furtak V.A."/>
            <person name="Nattanmai G."/>
            <person name="Randall L."/>
            <person name="Jose S."/>
            <person name="Gao Y."/>
            <person name="Eisenberg T."/>
            <person name="Delmonte P."/>
            <person name="Blom J."/>
            <person name="Mitchell K.K."/>
        </authorList>
    </citation>
    <scope>NUCLEOTIDE SEQUENCE [LARGE SCALE GENOMIC DNA]</scope>
    <source>
        <strain evidence="14 15">SQ8-PEA</strain>
    </source>
</reference>
<feature type="compositionally biased region" description="Basic and acidic residues" evidence="10">
    <location>
        <begin position="256"/>
        <end position="268"/>
    </location>
</feature>
<feature type="region of interest" description="Disordered" evidence="10">
    <location>
        <begin position="36"/>
        <end position="414"/>
    </location>
</feature>
<feature type="compositionally biased region" description="Polar residues" evidence="10">
    <location>
        <begin position="86"/>
        <end position="99"/>
    </location>
</feature>
<name>A0ABT2QSR2_9STAP</name>
<organism evidence="14 15">
    <name type="scientific">Staphylococcus marylandisciuri</name>
    <dbReference type="NCBI Taxonomy" id="2981529"/>
    <lineage>
        <taxon>Bacteria</taxon>
        <taxon>Bacillati</taxon>
        <taxon>Bacillota</taxon>
        <taxon>Bacilli</taxon>
        <taxon>Bacillales</taxon>
        <taxon>Staphylococcaceae</taxon>
        <taxon>Staphylococcus</taxon>
    </lineage>
</organism>
<dbReference type="EC" id="3.1.1.3" evidence="4"/>
<feature type="compositionally biased region" description="Polar residues" evidence="10">
    <location>
        <begin position="227"/>
        <end position="237"/>
    </location>
</feature>
<feature type="compositionally biased region" description="Basic and acidic residues" evidence="10">
    <location>
        <begin position="392"/>
        <end position="414"/>
    </location>
</feature>
<feature type="compositionally biased region" description="Polar residues" evidence="10">
    <location>
        <begin position="107"/>
        <end position="134"/>
    </location>
</feature>
<evidence type="ECO:0000256" key="10">
    <source>
        <dbReference type="SAM" id="MobiDB-lite"/>
    </source>
</evidence>
<keyword evidence="7" id="KW-0378">Hydrolase</keyword>
<evidence type="ECO:0000256" key="4">
    <source>
        <dbReference type="ARBA" id="ARBA00013279"/>
    </source>
</evidence>
<protein>
    <recommendedName>
        <fullName evidence="4">triacylglycerol lipase</fullName>
        <ecNumber evidence="4">3.1.1.3</ecNumber>
    </recommendedName>
</protein>
<feature type="domain" description="YSIRK Gram-positive signal peptide" evidence="12">
    <location>
        <begin position="4"/>
        <end position="28"/>
    </location>
</feature>
<sequence length="792" mass="88113">MKQRKEKFSIRKLAVGASSVVVASLLFFGGSAYAAQEDQSQGNHSAGETSQSNGEQQHASDEATQSETSQSTEPNDNEQGSEDSKQPQSNSLHTPTNEEMSQDTDDSSQSKPSNNATERENQNTQNSEANDSQENTSSSNDTSKSTQQNRNTSDSPSTNDNENKEISSSADEDGKDKPSTSEQQTTNDTESLAHNHENNNTPVNNDVDQKEHVQTSSDRTSGDEGNDGSSEVNTNDKPSTKDQDVNSNDKQSTEGQDAKSDNNSKGDDPYIDPEFNRSPYDKNQTQSKNNKASRENKTGEDSSRDEAQKDNTLTQDASDEVPTREVDNKSENNNVEAKKESNSQPSDVDPEFSVVNSKDLRKAKTSDDKDEDRDKQKGLKTLKNNSEATTTNKEEQARDASKVEKQLNKKADQQHYKNKEPIVLVSGFNGFTDDIKPEVLTHYWGGDKANITQDLEQNGYKTFEASISAFGSNYDRAVELYYYLKGGTVDYGAAHAARTGHARYGKTYEGVYKDWKPGKKVHLVGHSMGGQTVRQLEELLRNGSQEEIDYQKKHGGEISPLYTGKNDNMVSSITTIATPHNGTHASDLLGNEALVRQIAYDYAKFQGNKDSSVDLGLGQWGLKQKKNESLVQYLKRVKKNDQLWKSKDNALYDLSREGADRLNQHTSVNPNIYYKTYTGEATHKSLTGRYKSDLNMFIPMTITGNVIGKAKEEEWRLNDGLVSTISALHPFNQAHEKATKKNKKGVWQVTPIKHGWDHADFVGQDYADTNRTSSELLDFYHQIAEDLVRTEE</sequence>
<evidence type="ECO:0000256" key="2">
    <source>
        <dbReference type="ARBA" id="ARBA00004613"/>
    </source>
</evidence>
<evidence type="ECO:0000259" key="12">
    <source>
        <dbReference type="Pfam" id="PF04650"/>
    </source>
</evidence>
<feature type="compositionally biased region" description="Polar residues" evidence="10">
    <location>
        <begin position="150"/>
        <end position="160"/>
    </location>
</feature>
<keyword evidence="9" id="KW-0443">Lipid metabolism</keyword>
<comment type="caution">
    <text evidence="14">The sequence shown here is derived from an EMBL/GenBank/DDBJ whole genome shotgun (WGS) entry which is preliminary data.</text>
</comment>
<keyword evidence="5" id="KW-0964">Secreted</keyword>
<dbReference type="PANTHER" id="PTHR34043">
    <property type="entry name" value="ALPHA/BETA-HYDROLASES SUPERFAMILY PROTEIN"/>
    <property type="match status" value="1"/>
</dbReference>
<proteinExistence type="inferred from homology"/>
<feature type="compositionally biased region" description="Polar residues" evidence="10">
    <location>
        <begin position="180"/>
        <end position="190"/>
    </location>
</feature>
<evidence type="ECO:0000256" key="5">
    <source>
        <dbReference type="ARBA" id="ARBA00022525"/>
    </source>
</evidence>
<feature type="signal peptide" evidence="11">
    <location>
        <begin position="1"/>
        <end position="34"/>
    </location>
</feature>
<dbReference type="Proteomes" id="UP001209553">
    <property type="component" value="Unassembled WGS sequence"/>
</dbReference>
<evidence type="ECO:0000256" key="3">
    <source>
        <dbReference type="ARBA" id="ARBA00010701"/>
    </source>
</evidence>
<evidence type="ECO:0000256" key="6">
    <source>
        <dbReference type="ARBA" id="ARBA00022729"/>
    </source>
</evidence>
<dbReference type="InterPro" id="IPR029058">
    <property type="entry name" value="AB_hydrolase_fold"/>
</dbReference>
<comment type="subcellular location">
    <subcellularLocation>
        <location evidence="2">Secreted</location>
    </subcellularLocation>
</comment>
<evidence type="ECO:0000313" key="15">
    <source>
        <dbReference type="Proteomes" id="UP001209553"/>
    </source>
</evidence>
<dbReference type="NCBIfam" id="TIGR01168">
    <property type="entry name" value="YSIRK_signal"/>
    <property type="match status" value="1"/>
</dbReference>
<dbReference type="NCBIfam" id="NF047351">
    <property type="entry name" value="lipase_YSIRK_Sa"/>
    <property type="match status" value="1"/>
</dbReference>
<keyword evidence="6 11" id="KW-0732">Signal</keyword>
<feature type="compositionally biased region" description="Basic and acidic residues" evidence="10">
    <location>
        <begin position="321"/>
        <end position="341"/>
    </location>
</feature>
<feature type="domain" description="Lipase-like C-terminal" evidence="13">
    <location>
        <begin position="418"/>
        <end position="791"/>
    </location>
</feature>
<feature type="compositionally biased region" description="Polar residues" evidence="10">
    <location>
        <begin position="245"/>
        <end position="255"/>
    </location>
</feature>
<dbReference type="InterPro" id="IPR005877">
    <property type="entry name" value="YSIRK_signal_dom"/>
</dbReference>